<evidence type="ECO:0000259" key="20">
    <source>
        <dbReference type="PROSITE" id="PS50003"/>
    </source>
</evidence>
<dbReference type="GO" id="GO:0016126">
    <property type="term" value="P:sterol biosynthetic process"/>
    <property type="evidence" value="ECO:0007669"/>
    <property type="project" value="UniProtKB-KW"/>
</dbReference>
<sequence>MSELKEKPNTGSITRNSPEKNESSKKSFKKSDILTAGPKLIVKPAQHVLHSASKLTPTLNIKHRRHKRKESASSVNSNDSQAISDNELHSPLSFNEDDIVYKEINTGSDSDISNSVYSDEQESLNEIENRAENVNLRPSIAPSPEFPSLYSSKSITSEAKKVTQSSSKLINNISRKTLSPVRHTVTGVSLMNINSSKLSHSKSQSQSNENHDLSESMMQGISRSFAGYLTTASVYAGFQDIEDEDREVESMRNRDSIDEKTYTNAVSGIPDDLKKLQVIDSDDSSYHDTEKFANDDHNEQFGYDNYGAAYSHDNISLNSHSTISVPLPSEQHTIRSQANAPIRVLPQNQSRFELSVVKRMTDNSDNDDLKDFKEKKALAISKKLKDVFQIDDSEEFLSDYPCWLMGDVLLQGHIYITNNNILFFAFLPKKNKNAVIRKGVLSFKSYHSLRIHRKWVILKENTLSIYSSSKEMYFPELVIDLRIALKAETYGISKDIDLGTPVWIRIVTENRTHWMQAENHVAAKSWVTSIKKQIFSSRNKGDQVAIKIPLQNIIDLELTSVVGATKNLRIKVIENPKSFAVDDYFVMFFSNGTKALNEMKNAIKNSGNELSMKDDEKNWKESDMINSKMEVLKKSSSFVTTTNLKPKEVKKNKFKELRDLILSSDEEEEQETESEDEIENMKVIDDYADNDESKKSAPLSRKPSSSFSRFKKLKSLGLLPIGKDVNKDEKNDDNDPENLKSNEVDEYINNIDDDDTFDYQVNESDEDTNDIDINKSASENHRWSTKSLVQGITSFTQNLIFSGSPSHFDENLAISKEGQDPYFVKNKRARDASQKRFIKRFSLNEKEQLVATYHAYLMKGLPIYGKFYVGNSVICFRSTLPGSSTIMILPLTDIENINKESGFRFGYCGLVFVIRGHEELFFEFSSSDSRDDCEIQVLKLLDSFKNKSNTSLSQSDNLISGSQDNFNSAKIKMFENKINSQMDEPIPIIIEDHPLQKTFLKAEKSYRFTLLTIGSRGDVQPYIALGKALLKEGHKVKIVTHLEFKDWILSYGIDFDQIAGDPSELMALMVQNPSINYSFIKEAKAKFRDWIDDLLVTSWSACQDTDILIESPSSIGGIHIAEKLQIPYFRAFTMPWTRTRAYPHAFMVPDQKLGGAYNYMTHVAFENGYWRGTCYQINQWRVETLGLCKTSLSAMHQNSVPFLYNMSPVVFPPSVDFPEWVKVTGYWFLDESDDYKPSKELSDFIANARKDNKKLVYIGFGSIVVSDPTELTKSVVEAVLSADVRCILNKGWSDRLGDKNNKQLEVELPPEIFNSGNVPHDWLFKQIDAAVHHGGSGTTGASLRFGLPTIIKPFFGDQKFYANRVEDMGCGVALKSLDSKSLAKALKEVTSNTRIIEKAKEVGEKIRSENGVQNAVNAIYVLMDYAKEVSISKHKQEVNDDSKSDVENEEQSDDVEGSWLLV</sequence>
<keyword evidence="12" id="KW-0443">Lipid metabolism</keyword>
<dbReference type="CDD" id="cd03784">
    <property type="entry name" value="GT1_Gtf-like"/>
    <property type="match status" value="1"/>
</dbReference>
<evidence type="ECO:0000256" key="2">
    <source>
        <dbReference type="ARBA" id="ARBA00004496"/>
    </source>
</evidence>
<evidence type="ECO:0000256" key="16">
    <source>
        <dbReference type="ARBA" id="ARBA00029843"/>
    </source>
</evidence>
<dbReference type="FunFam" id="3.40.50.2000:FF:000029">
    <property type="entry name" value="Sterol 3-beta-glucosyltransferase"/>
    <property type="match status" value="1"/>
</dbReference>
<name>A0AAV5R0W5_PICKL</name>
<evidence type="ECO:0000256" key="5">
    <source>
        <dbReference type="ARBA" id="ARBA00017894"/>
    </source>
</evidence>
<evidence type="ECO:0000256" key="4">
    <source>
        <dbReference type="ARBA" id="ARBA00012650"/>
    </source>
</evidence>
<dbReference type="InterPro" id="IPR048065">
    <property type="entry name" value="ATG26_PH_GRAM2"/>
</dbReference>
<dbReference type="InterPro" id="IPR010610">
    <property type="entry name" value="EryCIII-like_C"/>
</dbReference>
<keyword evidence="7" id="KW-0444">Lipid biosynthesis</keyword>
<feature type="compositionally biased region" description="Acidic residues" evidence="19">
    <location>
        <begin position="664"/>
        <end position="678"/>
    </location>
</feature>
<comment type="catalytic activity">
    <reaction evidence="17">
        <text>ergosterol + UDP-alpha-D-glucose = ergosteryl 3-beta-D-glucoside + UDP + H(+)</text>
        <dbReference type="Rhea" id="RHEA:61836"/>
        <dbReference type="ChEBI" id="CHEBI:15378"/>
        <dbReference type="ChEBI" id="CHEBI:16933"/>
        <dbReference type="ChEBI" id="CHEBI:52973"/>
        <dbReference type="ChEBI" id="CHEBI:58223"/>
        <dbReference type="ChEBI" id="CHEBI:58885"/>
    </reaction>
    <physiologicalReaction direction="left-to-right" evidence="17">
        <dbReference type="Rhea" id="RHEA:61837"/>
    </physiologicalReaction>
</comment>
<dbReference type="InterPro" id="IPR011993">
    <property type="entry name" value="PH-like_dom_sf"/>
</dbReference>
<dbReference type="Proteomes" id="UP001378960">
    <property type="component" value="Unassembled WGS sequence"/>
</dbReference>
<dbReference type="GO" id="GO:0005737">
    <property type="term" value="C:cytoplasm"/>
    <property type="evidence" value="ECO:0007669"/>
    <property type="project" value="UniProtKB-SubCell"/>
</dbReference>
<feature type="compositionally biased region" description="Polar residues" evidence="19">
    <location>
        <begin position="72"/>
        <end position="84"/>
    </location>
</feature>
<dbReference type="InterPro" id="IPR002213">
    <property type="entry name" value="UDP_glucos_trans"/>
</dbReference>
<dbReference type="Pfam" id="PF00169">
    <property type="entry name" value="PH"/>
    <property type="match status" value="1"/>
</dbReference>
<evidence type="ECO:0000256" key="8">
    <source>
        <dbReference type="ARBA" id="ARBA00022676"/>
    </source>
</evidence>
<accession>A0AAV5R0W5</accession>
<dbReference type="InterPro" id="IPR001849">
    <property type="entry name" value="PH_domain"/>
</dbReference>
<dbReference type="PANTHER" id="PTHR48050">
    <property type="entry name" value="STEROL 3-BETA-GLUCOSYLTRANSFERASE"/>
    <property type="match status" value="1"/>
</dbReference>
<dbReference type="GO" id="GO:0016020">
    <property type="term" value="C:membrane"/>
    <property type="evidence" value="ECO:0007669"/>
    <property type="project" value="UniProtKB-SubCell"/>
</dbReference>
<feature type="compositionally biased region" description="Acidic residues" evidence="19">
    <location>
        <begin position="1447"/>
        <end position="1456"/>
    </location>
</feature>
<dbReference type="Pfam" id="PF02893">
    <property type="entry name" value="GRAM"/>
    <property type="match status" value="1"/>
</dbReference>
<evidence type="ECO:0000256" key="7">
    <source>
        <dbReference type="ARBA" id="ARBA00022516"/>
    </source>
</evidence>
<keyword evidence="10" id="KW-0752">Steroid biosynthesis</keyword>
<keyword evidence="15" id="KW-0753">Steroid metabolism</keyword>
<dbReference type="Gene3D" id="3.40.50.2000">
    <property type="entry name" value="Glycogen Phosphorylase B"/>
    <property type="match status" value="2"/>
</dbReference>
<evidence type="ECO:0000256" key="3">
    <source>
        <dbReference type="ARBA" id="ARBA00006962"/>
    </source>
</evidence>
<dbReference type="CDD" id="cd13216">
    <property type="entry name" value="PH-GRAM2_AGT26"/>
    <property type="match status" value="1"/>
</dbReference>
<keyword evidence="11" id="KW-0756">Sterol biosynthesis</keyword>
<evidence type="ECO:0000256" key="14">
    <source>
        <dbReference type="ARBA" id="ARBA00023166"/>
    </source>
</evidence>
<keyword evidence="13" id="KW-0472">Membrane</keyword>
<feature type="compositionally biased region" description="Basic and acidic residues" evidence="19">
    <location>
        <begin position="17"/>
        <end position="32"/>
    </location>
</feature>
<dbReference type="GO" id="GO:0016906">
    <property type="term" value="F:sterol 3-beta-glucosyltransferase activity"/>
    <property type="evidence" value="ECO:0007669"/>
    <property type="project" value="UniProtKB-EC"/>
</dbReference>
<protein>
    <recommendedName>
        <fullName evidence="5">Sterol 3-beta-glucosyltransferase</fullName>
        <ecNumber evidence="4">2.4.1.173</ecNumber>
    </recommendedName>
    <alternativeName>
        <fullName evidence="16">Autophagy-related protein 26</fullName>
    </alternativeName>
</protein>
<evidence type="ECO:0000256" key="19">
    <source>
        <dbReference type="SAM" id="MobiDB-lite"/>
    </source>
</evidence>
<feature type="region of interest" description="Disordered" evidence="19">
    <location>
        <begin position="195"/>
        <end position="214"/>
    </location>
</feature>
<dbReference type="EMBL" id="BTGB01000001">
    <property type="protein sequence ID" value="GMM44910.1"/>
    <property type="molecule type" value="Genomic_DNA"/>
</dbReference>
<evidence type="ECO:0000256" key="13">
    <source>
        <dbReference type="ARBA" id="ARBA00023136"/>
    </source>
</evidence>
<feature type="region of interest" description="Disordered" evidence="19">
    <location>
        <begin position="722"/>
        <end position="741"/>
    </location>
</feature>
<comment type="subcellular location">
    <subcellularLocation>
        <location evidence="2">Cytoplasm</location>
    </subcellularLocation>
    <subcellularLocation>
        <location evidence="1">Membrane</location>
        <topology evidence="1">Peripheral membrane protein</topology>
    </subcellularLocation>
</comment>
<dbReference type="InterPro" id="IPR050426">
    <property type="entry name" value="Glycosyltransferase_28"/>
</dbReference>
<dbReference type="FunFam" id="3.40.50.2000:FF:000009">
    <property type="entry name" value="Sterol 3-beta-glucosyltransferase UGT80A2"/>
    <property type="match status" value="1"/>
</dbReference>
<keyword evidence="6" id="KW-0963">Cytoplasm</keyword>
<dbReference type="PROSITE" id="PS50003">
    <property type="entry name" value="PH_DOMAIN"/>
    <property type="match status" value="1"/>
</dbReference>
<dbReference type="EC" id="2.4.1.173" evidence="4"/>
<feature type="region of interest" description="Disordered" evidence="19">
    <location>
        <begin position="662"/>
        <end position="682"/>
    </location>
</feature>
<evidence type="ECO:0000256" key="17">
    <source>
        <dbReference type="ARBA" id="ARBA00047886"/>
    </source>
</evidence>
<dbReference type="FunFam" id="2.30.29.30:FF:000303">
    <property type="entry name" value="Sterol 3-beta-glucosyltransferase"/>
    <property type="match status" value="1"/>
</dbReference>
<dbReference type="SMART" id="SM00233">
    <property type="entry name" value="PH"/>
    <property type="match status" value="1"/>
</dbReference>
<keyword evidence="22" id="KW-1185">Reference proteome</keyword>
<dbReference type="InterPro" id="IPR004276">
    <property type="entry name" value="GlycoTrans_28_N"/>
</dbReference>
<evidence type="ECO:0000256" key="11">
    <source>
        <dbReference type="ARBA" id="ARBA00023011"/>
    </source>
</evidence>
<comment type="caution">
    <text evidence="21">The sequence shown here is derived from an EMBL/GenBank/DDBJ whole genome shotgun (WGS) entry which is preliminary data.</text>
</comment>
<comment type="catalytic activity">
    <reaction evidence="18">
        <text>a sterol + UDP-alpha-D-glucose = a sterol 3-beta-D-glucoside + UDP + H(+)</text>
        <dbReference type="Rhea" id="RHEA:22724"/>
        <dbReference type="ChEBI" id="CHEBI:15378"/>
        <dbReference type="ChEBI" id="CHEBI:15889"/>
        <dbReference type="ChEBI" id="CHEBI:37424"/>
        <dbReference type="ChEBI" id="CHEBI:58223"/>
        <dbReference type="ChEBI" id="CHEBI:58885"/>
        <dbReference type="EC" id="2.4.1.173"/>
    </reaction>
    <physiologicalReaction direction="left-to-right" evidence="18">
        <dbReference type="Rhea" id="RHEA:22725"/>
    </physiologicalReaction>
</comment>
<dbReference type="Gene3D" id="2.30.29.30">
    <property type="entry name" value="Pleckstrin-homology domain (PH domain)/Phosphotyrosine-binding domain (PTB)"/>
    <property type="match status" value="2"/>
</dbReference>
<proteinExistence type="inferred from homology"/>
<dbReference type="Pfam" id="PF03033">
    <property type="entry name" value="Glyco_transf_28"/>
    <property type="match status" value="1"/>
</dbReference>
<dbReference type="SUPFAM" id="SSF53756">
    <property type="entry name" value="UDP-Glycosyltransferase/glycogen phosphorylase"/>
    <property type="match status" value="1"/>
</dbReference>
<gene>
    <name evidence="21" type="ORF">DAPK24_014850</name>
</gene>
<feature type="compositionally biased region" description="Basic and acidic residues" evidence="19">
    <location>
        <begin position="1433"/>
        <end position="1446"/>
    </location>
</feature>
<organism evidence="21 22">
    <name type="scientific">Pichia kluyveri</name>
    <name type="common">Yeast</name>
    <dbReference type="NCBI Taxonomy" id="36015"/>
    <lineage>
        <taxon>Eukaryota</taxon>
        <taxon>Fungi</taxon>
        <taxon>Dikarya</taxon>
        <taxon>Ascomycota</taxon>
        <taxon>Saccharomycotina</taxon>
        <taxon>Pichiomycetes</taxon>
        <taxon>Pichiales</taxon>
        <taxon>Pichiaceae</taxon>
        <taxon>Pichia</taxon>
    </lineage>
</organism>
<evidence type="ECO:0000256" key="6">
    <source>
        <dbReference type="ARBA" id="ARBA00022490"/>
    </source>
</evidence>
<dbReference type="SUPFAM" id="SSF50729">
    <property type="entry name" value="PH domain-like"/>
    <property type="match status" value="1"/>
</dbReference>
<dbReference type="PANTHER" id="PTHR48050:SF25">
    <property type="entry name" value="STEROL 3-BETA-GLUCOSYLTRANSFERASE"/>
    <property type="match status" value="1"/>
</dbReference>
<reference evidence="21 22" key="1">
    <citation type="journal article" date="2023" name="Elife">
        <title>Identification of key yeast species and microbe-microbe interactions impacting larval growth of Drosophila in the wild.</title>
        <authorList>
            <person name="Mure A."/>
            <person name="Sugiura Y."/>
            <person name="Maeda R."/>
            <person name="Honda K."/>
            <person name="Sakurai N."/>
            <person name="Takahashi Y."/>
            <person name="Watada M."/>
            <person name="Katoh T."/>
            <person name="Gotoh A."/>
            <person name="Gotoh Y."/>
            <person name="Taniguchi I."/>
            <person name="Nakamura K."/>
            <person name="Hayashi T."/>
            <person name="Katayama T."/>
            <person name="Uemura T."/>
            <person name="Hattori Y."/>
        </authorList>
    </citation>
    <scope>NUCLEOTIDE SEQUENCE [LARGE SCALE GENOMIC DNA]</scope>
    <source>
        <strain evidence="21 22">PK-24</strain>
    </source>
</reference>
<evidence type="ECO:0000313" key="21">
    <source>
        <dbReference type="EMBL" id="GMM44910.1"/>
    </source>
</evidence>
<comment type="similarity">
    <text evidence="3">Belongs to the glycosyltransferase 28 family.</text>
</comment>
<evidence type="ECO:0000256" key="9">
    <source>
        <dbReference type="ARBA" id="ARBA00022679"/>
    </source>
</evidence>
<evidence type="ECO:0000256" key="12">
    <source>
        <dbReference type="ARBA" id="ARBA00023098"/>
    </source>
</evidence>
<evidence type="ECO:0000256" key="1">
    <source>
        <dbReference type="ARBA" id="ARBA00004170"/>
    </source>
</evidence>
<feature type="region of interest" description="Disordered" evidence="19">
    <location>
        <begin position="1"/>
        <end position="89"/>
    </location>
</feature>
<feature type="compositionally biased region" description="Low complexity" evidence="19">
    <location>
        <begin position="195"/>
        <end position="207"/>
    </location>
</feature>
<evidence type="ECO:0000256" key="18">
    <source>
        <dbReference type="ARBA" id="ARBA00049453"/>
    </source>
</evidence>
<keyword evidence="14" id="KW-1207">Sterol metabolism</keyword>
<evidence type="ECO:0000313" key="22">
    <source>
        <dbReference type="Proteomes" id="UP001378960"/>
    </source>
</evidence>
<feature type="region of interest" description="Disordered" evidence="19">
    <location>
        <begin position="1433"/>
        <end position="1462"/>
    </location>
</feature>
<dbReference type="Pfam" id="PF06722">
    <property type="entry name" value="EryCIII-like_C"/>
    <property type="match status" value="1"/>
</dbReference>
<dbReference type="GO" id="GO:0005975">
    <property type="term" value="P:carbohydrate metabolic process"/>
    <property type="evidence" value="ECO:0007669"/>
    <property type="project" value="InterPro"/>
</dbReference>
<dbReference type="SMART" id="SM00568">
    <property type="entry name" value="GRAM"/>
    <property type="match status" value="2"/>
</dbReference>
<keyword evidence="8" id="KW-0328">Glycosyltransferase</keyword>
<keyword evidence="9" id="KW-0808">Transferase</keyword>
<feature type="domain" description="PH" evidence="20">
    <location>
        <begin position="434"/>
        <end position="535"/>
    </location>
</feature>
<evidence type="ECO:0000256" key="10">
    <source>
        <dbReference type="ARBA" id="ARBA00022955"/>
    </source>
</evidence>
<dbReference type="InterPro" id="IPR004182">
    <property type="entry name" value="GRAM"/>
</dbReference>
<evidence type="ECO:0000256" key="15">
    <source>
        <dbReference type="ARBA" id="ARBA00023221"/>
    </source>
</evidence>